<dbReference type="EMBL" id="NDWU01000003">
    <property type="protein sequence ID" value="PUA34070.1"/>
    <property type="molecule type" value="Genomic_DNA"/>
</dbReference>
<feature type="domain" description="4Fe-4S ferredoxin-type" evidence="1">
    <location>
        <begin position="86"/>
        <end position="115"/>
    </location>
</feature>
<reference evidence="2 3" key="1">
    <citation type="submission" date="2017-04" db="EMBL/GenBank/DDBJ databases">
        <title>Draft Aigarchaeota genome from a New Zealand hot spring.</title>
        <authorList>
            <person name="Reysenbach A.-L."/>
            <person name="Donaho J.A."/>
            <person name="Gerhart J."/>
            <person name="Kelley J.F."/>
            <person name="Kouba K."/>
            <person name="Podar M."/>
            <person name="Stott M."/>
        </authorList>
    </citation>
    <scope>NUCLEOTIDE SEQUENCE [LARGE SCALE GENOMIC DNA]</scope>
    <source>
        <strain evidence="2">NZ13_MG1</strain>
    </source>
</reference>
<evidence type="ECO:0000259" key="1">
    <source>
        <dbReference type="PROSITE" id="PS51379"/>
    </source>
</evidence>
<feature type="domain" description="4Fe-4S ferredoxin-type" evidence="1">
    <location>
        <begin position="57"/>
        <end position="85"/>
    </location>
</feature>
<evidence type="ECO:0000313" key="3">
    <source>
        <dbReference type="Proteomes" id="UP000244066"/>
    </source>
</evidence>
<dbReference type="Pfam" id="PF00037">
    <property type="entry name" value="Fer4"/>
    <property type="match status" value="2"/>
</dbReference>
<dbReference type="Gene3D" id="3.30.70.20">
    <property type="match status" value="1"/>
</dbReference>
<protein>
    <submittedName>
        <fullName evidence="2">(4Fe-4S)-binding protein</fullName>
    </submittedName>
</protein>
<dbReference type="AlphaFoldDB" id="A0A2R7Y965"/>
<dbReference type="PANTHER" id="PTHR43063">
    <property type="entry name" value="4FE-4S CLUSTER CONTAINING PARA FAMILY ATPASE PROTEIN"/>
    <property type="match status" value="1"/>
</dbReference>
<dbReference type="GO" id="GO:0016491">
    <property type="term" value="F:oxidoreductase activity"/>
    <property type="evidence" value="ECO:0007669"/>
    <property type="project" value="UniProtKB-ARBA"/>
</dbReference>
<dbReference type="CDD" id="cd03110">
    <property type="entry name" value="SIMIBI_bact_arch"/>
    <property type="match status" value="1"/>
</dbReference>
<gene>
    <name evidence="2" type="ORF">B9J98_01400</name>
</gene>
<dbReference type="PROSITE" id="PS00198">
    <property type="entry name" value="4FE4S_FER_1"/>
    <property type="match status" value="1"/>
</dbReference>
<dbReference type="Gene3D" id="3.40.50.300">
    <property type="entry name" value="P-loop containing nucleotide triphosphate hydrolases"/>
    <property type="match status" value="1"/>
</dbReference>
<dbReference type="PANTHER" id="PTHR43063:SF1">
    <property type="entry name" value="4FE-4S CLUSTER CONTAINING PARA FAMILY ATPASE PROTEIN"/>
    <property type="match status" value="1"/>
</dbReference>
<evidence type="ECO:0000313" key="2">
    <source>
        <dbReference type="EMBL" id="PUA34070.1"/>
    </source>
</evidence>
<dbReference type="SUPFAM" id="SSF54862">
    <property type="entry name" value="4Fe-4S ferredoxins"/>
    <property type="match status" value="1"/>
</dbReference>
<dbReference type="InterPro" id="IPR017896">
    <property type="entry name" value="4Fe4S_Fe-S-bd"/>
</dbReference>
<dbReference type="SUPFAM" id="SSF52540">
    <property type="entry name" value="P-loop containing nucleoside triphosphate hydrolases"/>
    <property type="match status" value="1"/>
</dbReference>
<dbReference type="InterPro" id="IPR017900">
    <property type="entry name" value="4Fe4S_Fe_S_CS"/>
</dbReference>
<name>A0A2R7Y965_9ARCH</name>
<dbReference type="InterPro" id="IPR027417">
    <property type="entry name" value="P-loop_NTPase"/>
</dbReference>
<dbReference type="Pfam" id="PF01656">
    <property type="entry name" value="CbiA"/>
    <property type="match status" value="1"/>
</dbReference>
<sequence length="278" mass="30795">MIVSIASGKGGTGKTSVAVNLAISLEGVQLLDCDVEEPNAHLLLHPKIIHEKPVYTPIPTLNEEMCDHCGKCASFCQYNAIFVGYKKVLIFPELCHGCGGCFLVCPKKAIVEGKHRIGTLKQGFVGNLELVYGELEVGEPMAVPLIREVKRHIDKGRNVIIDAPPGASCPVIETAKGSDFCILVSEPTLFGLYDLKTTVQVLRDMKIPLGVVVNKAGIGDRKVYEYCKEEGIPILLEIPFQRKIAELYSRGIPFIQEMQEWKEEFRRLFEDVKRLAGK</sequence>
<dbReference type="PROSITE" id="PS51379">
    <property type="entry name" value="4FE4S_FER_2"/>
    <property type="match status" value="2"/>
</dbReference>
<proteinExistence type="predicted"/>
<comment type="caution">
    <text evidence="2">The sequence shown here is derived from an EMBL/GenBank/DDBJ whole genome shotgun (WGS) entry which is preliminary data.</text>
</comment>
<dbReference type="Proteomes" id="UP000244066">
    <property type="component" value="Unassembled WGS sequence"/>
</dbReference>
<accession>A0A2R7Y965</accession>
<dbReference type="InterPro" id="IPR002586">
    <property type="entry name" value="CobQ/CobB/MinD/ParA_Nub-bd_dom"/>
</dbReference>
<organism evidence="2 3">
    <name type="scientific">Candidatus Terraquivivens tikiterensis</name>
    <dbReference type="NCBI Taxonomy" id="1980982"/>
    <lineage>
        <taxon>Archaea</taxon>
        <taxon>Nitrososphaerota</taxon>
        <taxon>Candidatus Wolframiiraptoraceae</taxon>
        <taxon>Candidatus Terraquivivens</taxon>
    </lineage>
</organism>